<evidence type="ECO:0008006" key="4">
    <source>
        <dbReference type="Google" id="ProtNLM"/>
    </source>
</evidence>
<reference evidence="2 3" key="1">
    <citation type="submission" date="2016-05" db="EMBL/GenBank/DDBJ databases">
        <title>Compelete Genome Sequence of Bacteriochlorophyll-Synthesizing Bacterium Porphyrobacter neustonensis DSM 9434.</title>
        <authorList>
            <person name="Shi X.-L."/>
            <person name="Wu Y.-H."/>
            <person name="Cheng H."/>
            <person name="Xu L."/>
            <person name="Zhang X.-Q."/>
            <person name="Wang C.-S."/>
            <person name="Xu X.-W."/>
        </authorList>
    </citation>
    <scope>NUCLEOTIDE SEQUENCE [LARGE SCALE GENOMIC DNA]</scope>
    <source>
        <strain evidence="2 3">DSM 9434</strain>
    </source>
</reference>
<dbReference type="KEGG" id="pns:A9D12_14350"/>
<dbReference type="AlphaFoldDB" id="A0A192D952"/>
<evidence type="ECO:0000313" key="2">
    <source>
        <dbReference type="EMBL" id="ANK14387.1"/>
    </source>
</evidence>
<evidence type="ECO:0000256" key="1">
    <source>
        <dbReference type="SAM" id="SignalP"/>
    </source>
</evidence>
<sequence length="97" mass="10210">MTCRNTASVVLLAGALAAGLTSPALAAPDPGKKACVQEARKLCPAEMKSLSRKKVEACMIRNIEKTSPVCKAAMLTIKAEREALVRRAAKNQAATSQ</sequence>
<organism evidence="2 3">
    <name type="scientific">Erythrobacter neustonensis</name>
    <dbReference type="NCBI Taxonomy" id="1112"/>
    <lineage>
        <taxon>Bacteria</taxon>
        <taxon>Pseudomonadati</taxon>
        <taxon>Pseudomonadota</taxon>
        <taxon>Alphaproteobacteria</taxon>
        <taxon>Sphingomonadales</taxon>
        <taxon>Erythrobacteraceae</taxon>
        <taxon>Erythrobacter/Porphyrobacter group</taxon>
        <taxon>Erythrobacter</taxon>
    </lineage>
</organism>
<dbReference type="EMBL" id="CP016033">
    <property type="protein sequence ID" value="ANK14387.1"/>
    <property type="molecule type" value="Genomic_DNA"/>
</dbReference>
<keyword evidence="1" id="KW-0732">Signal</keyword>
<protein>
    <recommendedName>
        <fullName evidence="4">Phosphate starvation-inducible protein PsiF</fullName>
    </recommendedName>
</protein>
<accession>A0A192D952</accession>
<feature type="signal peptide" evidence="1">
    <location>
        <begin position="1"/>
        <end position="26"/>
    </location>
</feature>
<dbReference type="OrthoDB" id="7580702at2"/>
<gene>
    <name evidence="2" type="ORF">A9D12_14350</name>
</gene>
<dbReference type="Proteomes" id="UP000078263">
    <property type="component" value="Chromosome"/>
</dbReference>
<feature type="chain" id="PRO_5008251907" description="Phosphate starvation-inducible protein PsiF" evidence="1">
    <location>
        <begin position="27"/>
        <end position="97"/>
    </location>
</feature>
<evidence type="ECO:0000313" key="3">
    <source>
        <dbReference type="Proteomes" id="UP000078263"/>
    </source>
</evidence>
<keyword evidence="3" id="KW-1185">Reference proteome</keyword>
<name>A0A192D952_9SPHN</name>
<proteinExistence type="predicted"/>